<name>A0A317XJW2_9BASI</name>
<evidence type="ECO:0000313" key="2">
    <source>
        <dbReference type="Proteomes" id="UP000246740"/>
    </source>
</evidence>
<feature type="non-terminal residue" evidence="1">
    <location>
        <position position="102"/>
    </location>
</feature>
<proteinExistence type="predicted"/>
<organism evidence="1 2">
    <name type="scientific">Testicularia cyperi</name>
    <dbReference type="NCBI Taxonomy" id="1882483"/>
    <lineage>
        <taxon>Eukaryota</taxon>
        <taxon>Fungi</taxon>
        <taxon>Dikarya</taxon>
        <taxon>Basidiomycota</taxon>
        <taxon>Ustilaginomycotina</taxon>
        <taxon>Ustilaginomycetes</taxon>
        <taxon>Ustilaginales</taxon>
        <taxon>Anthracoideaceae</taxon>
        <taxon>Testicularia</taxon>
    </lineage>
</organism>
<dbReference type="EMBL" id="KZ819205">
    <property type="protein sequence ID" value="PWY97570.1"/>
    <property type="molecule type" value="Genomic_DNA"/>
</dbReference>
<sequence length="102" mass="11305">TKTSCFSGVPNPSRRLWCRNCNPRRHSRLQSAQSDSAAPARTLPKCFSLVAPESPQHSKSKLDVLLVGLLLTLVRGFSCKRGGVSLQSQHQKTAQEQNMQRC</sequence>
<dbReference type="AlphaFoldDB" id="A0A317XJW2"/>
<dbReference type="Proteomes" id="UP000246740">
    <property type="component" value="Unassembled WGS sequence"/>
</dbReference>
<accession>A0A317XJW2</accession>
<reference evidence="1 2" key="1">
    <citation type="journal article" date="2018" name="Mol. Biol. Evol.">
        <title>Broad Genomic Sampling Reveals a Smut Pathogenic Ancestry of the Fungal Clade Ustilaginomycotina.</title>
        <authorList>
            <person name="Kijpornyongpan T."/>
            <person name="Mondo S.J."/>
            <person name="Barry K."/>
            <person name="Sandor L."/>
            <person name="Lee J."/>
            <person name="Lipzen A."/>
            <person name="Pangilinan J."/>
            <person name="LaButti K."/>
            <person name="Hainaut M."/>
            <person name="Henrissat B."/>
            <person name="Grigoriev I.V."/>
            <person name="Spatafora J.W."/>
            <person name="Aime M.C."/>
        </authorList>
    </citation>
    <scope>NUCLEOTIDE SEQUENCE [LARGE SCALE GENOMIC DNA]</scope>
    <source>
        <strain evidence="1 2">MCA 3645</strain>
    </source>
</reference>
<protein>
    <submittedName>
        <fullName evidence="1">Uncharacterized protein</fullName>
    </submittedName>
</protein>
<evidence type="ECO:0000313" key="1">
    <source>
        <dbReference type="EMBL" id="PWY97570.1"/>
    </source>
</evidence>
<feature type="non-terminal residue" evidence="1">
    <location>
        <position position="1"/>
    </location>
</feature>
<dbReference type="InParanoid" id="A0A317XJW2"/>
<gene>
    <name evidence="1" type="ORF">BCV70DRAFT_202747</name>
</gene>
<keyword evidence="2" id="KW-1185">Reference proteome</keyword>